<dbReference type="PANTHER" id="PTHR11104:SF0">
    <property type="entry name" value="SPBETA PROPHAGE-DERIVED AMINOGLYCOSIDE N(3')-ACETYLTRANSFERASE-LIKE PROTEIN YOKD"/>
    <property type="match status" value="1"/>
</dbReference>
<dbReference type="Pfam" id="PF02522">
    <property type="entry name" value="Antibiotic_NAT"/>
    <property type="match status" value="1"/>
</dbReference>
<name>A0ABN2CXR1_9ACTN</name>
<comment type="similarity">
    <text evidence="1 4">Belongs to the antibiotic N-acetyltransferase family.</text>
</comment>
<evidence type="ECO:0000256" key="1">
    <source>
        <dbReference type="ARBA" id="ARBA00006383"/>
    </source>
</evidence>
<evidence type="ECO:0000313" key="5">
    <source>
        <dbReference type="EMBL" id="GAA1566248.1"/>
    </source>
</evidence>
<proteinExistence type="inferred from homology"/>
<evidence type="ECO:0000256" key="4">
    <source>
        <dbReference type="RuleBase" id="RU365031"/>
    </source>
</evidence>
<dbReference type="InterPro" id="IPR028345">
    <property type="entry name" value="Antibiotic_NAT-like"/>
</dbReference>
<protein>
    <recommendedName>
        <fullName evidence="4">Aminoglycoside N(3)-acetyltransferase</fullName>
        <ecNumber evidence="4">2.3.1.-</ecNumber>
    </recommendedName>
</protein>
<dbReference type="NCBIfam" id="NF033082">
    <property type="entry name" value="AAC_3"/>
    <property type="match status" value="1"/>
</dbReference>
<organism evidence="5 6">
    <name type="scientific">Kribbella hippodromi</name>
    <dbReference type="NCBI Taxonomy" id="434347"/>
    <lineage>
        <taxon>Bacteria</taxon>
        <taxon>Bacillati</taxon>
        <taxon>Actinomycetota</taxon>
        <taxon>Actinomycetes</taxon>
        <taxon>Propionibacteriales</taxon>
        <taxon>Kribbellaceae</taxon>
        <taxon>Kribbella</taxon>
    </lineage>
</organism>
<keyword evidence="2 4" id="KW-0808">Transferase</keyword>
<evidence type="ECO:0000313" key="6">
    <source>
        <dbReference type="Proteomes" id="UP001501705"/>
    </source>
</evidence>
<keyword evidence="3 4" id="KW-0012">Acyltransferase</keyword>
<dbReference type="PANTHER" id="PTHR11104">
    <property type="entry name" value="AMINOGLYCOSIDE N3-ACETYLTRANSFERASE"/>
    <property type="match status" value="1"/>
</dbReference>
<dbReference type="EMBL" id="BAAAPH010000006">
    <property type="protein sequence ID" value="GAA1566248.1"/>
    <property type="molecule type" value="Genomic_DNA"/>
</dbReference>
<comment type="caution">
    <text evidence="5">The sequence shown here is derived from an EMBL/GenBank/DDBJ whole genome shotgun (WGS) entry which is preliminary data.</text>
</comment>
<evidence type="ECO:0000256" key="2">
    <source>
        <dbReference type="ARBA" id="ARBA00022679"/>
    </source>
</evidence>
<dbReference type="SUPFAM" id="SSF110710">
    <property type="entry name" value="TTHA0583/YokD-like"/>
    <property type="match status" value="1"/>
</dbReference>
<comment type="catalytic activity">
    <reaction evidence="4">
        <text>a 2-deoxystreptamine antibiotic + acetyl-CoA = an N(3)-acetyl-2-deoxystreptamine antibiotic + CoA + H(+)</text>
        <dbReference type="Rhea" id="RHEA:12665"/>
        <dbReference type="ChEBI" id="CHEBI:15378"/>
        <dbReference type="ChEBI" id="CHEBI:57287"/>
        <dbReference type="ChEBI" id="CHEBI:57288"/>
        <dbReference type="ChEBI" id="CHEBI:57921"/>
        <dbReference type="ChEBI" id="CHEBI:77452"/>
        <dbReference type="EC" id="2.3.1.81"/>
    </reaction>
</comment>
<keyword evidence="6" id="KW-1185">Reference proteome</keyword>
<accession>A0ABN2CXR1</accession>
<dbReference type="InterPro" id="IPR003679">
    <property type="entry name" value="Amioglycoside_AcTrfase"/>
</dbReference>
<keyword evidence="4" id="KW-0046">Antibiotic resistance</keyword>
<gene>
    <name evidence="5" type="primary">aac(3)</name>
    <name evidence="5" type="ORF">GCM10009804_23760</name>
</gene>
<sequence>MDFPSESMLNDSDFAPLTRSQITQALIGLGVGEGETLIVHVRLSALGWVVGGIDTVVRSLRDAVGSGGTLLAFCGWDDSPYHVSFWPPHWQTAYEEIPAFDPKVSSARRDFGRFPERLRTWPGALRSTHPEVSFTAVGRHAANLVVGTDDDNPWGVGGPLGRLVDLGGRVLLLGAPLNTLTLCHHAEAVADVAGKRYHSYRMPVSTNAGTVWRDYRTLDTFYGALPYWERPELTIDSAVGNLALQAVQAGAGREGNLGAATTWLFDARASVQAVVAWIERHF</sequence>
<evidence type="ECO:0000256" key="3">
    <source>
        <dbReference type="ARBA" id="ARBA00023315"/>
    </source>
</evidence>
<reference evidence="5 6" key="1">
    <citation type="journal article" date="2019" name="Int. J. Syst. Evol. Microbiol.">
        <title>The Global Catalogue of Microorganisms (GCM) 10K type strain sequencing project: providing services to taxonomists for standard genome sequencing and annotation.</title>
        <authorList>
            <consortium name="The Broad Institute Genomics Platform"/>
            <consortium name="The Broad Institute Genome Sequencing Center for Infectious Disease"/>
            <person name="Wu L."/>
            <person name="Ma J."/>
        </authorList>
    </citation>
    <scope>NUCLEOTIDE SEQUENCE [LARGE SCALE GENOMIC DNA]</scope>
    <source>
        <strain evidence="5 6">JCM 15572</strain>
    </source>
</reference>
<dbReference type="EC" id="2.3.1.-" evidence="4"/>
<dbReference type="Proteomes" id="UP001501705">
    <property type="component" value="Unassembled WGS sequence"/>
</dbReference>